<feature type="region of interest" description="Disordered" evidence="1">
    <location>
        <begin position="245"/>
        <end position="269"/>
    </location>
</feature>
<evidence type="ECO:0000256" key="1">
    <source>
        <dbReference type="SAM" id="MobiDB-lite"/>
    </source>
</evidence>
<dbReference type="GeneID" id="27360284"/>
<dbReference type="Proteomes" id="UP000053342">
    <property type="component" value="Unassembled WGS sequence"/>
</dbReference>
<feature type="compositionally biased region" description="Low complexity" evidence="1">
    <location>
        <begin position="250"/>
        <end position="261"/>
    </location>
</feature>
<dbReference type="RefSeq" id="XP_016259828.1">
    <property type="nucleotide sequence ID" value="XM_016409520.1"/>
</dbReference>
<evidence type="ECO:0000313" key="3">
    <source>
        <dbReference type="Proteomes" id="UP000053342"/>
    </source>
</evidence>
<accession>A0A0D2BPY8</accession>
<dbReference type="HOGENOM" id="CLU_1034518_0_0_1"/>
<proteinExistence type="predicted"/>
<dbReference type="EMBL" id="KN847339">
    <property type="protein sequence ID" value="KIW39612.1"/>
    <property type="molecule type" value="Genomic_DNA"/>
</dbReference>
<gene>
    <name evidence="2" type="ORF">PV06_08210</name>
</gene>
<name>A0A0D2BPY8_9EURO</name>
<evidence type="ECO:0000313" key="2">
    <source>
        <dbReference type="EMBL" id="KIW39612.1"/>
    </source>
</evidence>
<reference evidence="2 3" key="1">
    <citation type="submission" date="2015-01" db="EMBL/GenBank/DDBJ databases">
        <title>The Genome Sequence of Exophiala oligosperma CBS72588.</title>
        <authorList>
            <consortium name="The Broad Institute Genomics Platform"/>
            <person name="Cuomo C."/>
            <person name="de Hoog S."/>
            <person name="Gorbushina A."/>
            <person name="Stielow B."/>
            <person name="Teixiera M."/>
            <person name="Abouelleil A."/>
            <person name="Chapman S.B."/>
            <person name="Priest M."/>
            <person name="Young S.K."/>
            <person name="Wortman J."/>
            <person name="Nusbaum C."/>
            <person name="Birren B."/>
        </authorList>
    </citation>
    <scope>NUCLEOTIDE SEQUENCE [LARGE SCALE GENOMIC DNA]</scope>
    <source>
        <strain evidence="2 3">CBS 72588</strain>
    </source>
</reference>
<keyword evidence="3" id="KW-1185">Reference proteome</keyword>
<dbReference type="AlphaFoldDB" id="A0A0D2BPY8"/>
<dbReference type="VEuPathDB" id="FungiDB:PV06_08210"/>
<protein>
    <submittedName>
        <fullName evidence="2">Uncharacterized protein</fullName>
    </submittedName>
</protein>
<sequence length="269" mass="29013">MILVRELGVGGLDLGDPVPTCSRRVFLTRGVPDNGCVGRVWVRLFWRPVALTPGLTARLRRSSLLMFGKSAVDAIFDASGSIVKLLDQTHVRSVIHSASRRALRDDVASHAPATNEGHASEFTSACKTHFQSLVQQIRVDVSTHDDETSCPRGESRLCAHGEGDVGQGPSGINRNPSGILVDLLDHPDGTWSAWRARCSGIPREGGSFDHPIGIARSRIAPGGLGREIFWCECPLAMVSRRAHPPQAWKSSGVSRSGQSVSPPWVDGDM</sequence>
<organism evidence="2 3">
    <name type="scientific">Exophiala oligosperma</name>
    <dbReference type="NCBI Taxonomy" id="215243"/>
    <lineage>
        <taxon>Eukaryota</taxon>
        <taxon>Fungi</taxon>
        <taxon>Dikarya</taxon>
        <taxon>Ascomycota</taxon>
        <taxon>Pezizomycotina</taxon>
        <taxon>Eurotiomycetes</taxon>
        <taxon>Chaetothyriomycetidae</taxon>
        <taxon>Chaetothyriales</taxon>
        <taxon>Herpotrichiellaceae</taxon>
        <taxon>Exophiala</taxon>
    </lineage>
</organism>